<gene>
    <name evidence="2" type="ORF">BC739_001359</name>
</gene>
<accession>A0ABR6BBF0</accession>
<evidence type="ECO:0000313" key="2">
    <source>
        <dbReference type="EMBL" id="MBA8924162.1"/>
    </source>
</evidence>
<evidence type="ECO:0000313" key="3">
    <source>
        <dbReference type="Proteomes" id="UP000517916"/>
    </source>
</evidence>
<comment type="caution">
    <text evidence="2">The sequence shown here is derived from an EMBL/GenBank/DDBJ whole genome shotgun (WGS) entry which is preliminary data.</text>
</comment>
<keyword evidence="3" id="KW-1185">Reference proteome</keyword>
<name>A0ABR6BBF0_9PSEU</name>
<organism evidence="2 3">
    <name type="scientific">Kutzneria viridogrisea</name>
    <dbReference type="NCBI Taxonomy" id="47990"/>
    <lineage>
        <taxon>Bacteria</taxon>
        <taxon>Bacillati</taxon>
        <taxon>Actinomycetota</taxon>
        <taxon>Actinomycetes</taxon>
        <taxon>Pseudonocardiales</taxon>
        <taxon>Pseudonocardiaceae</taxon>
        <taxon>Kutzneria</taxon>
    </lineage>
</organism>
<sequence>MNDLESLRGALRTPPPDGFAPVDVQRVMALGGRMRTRRRALRASAVLGVTAAVLISVSTISQQQSTPPAAPVLLSQSHPADPGSTTVSDVVETGLRDDRGQVLLYFVSGDYRVKNSINAAQRYSGYGLTLAHRDGQGRITADTTSNASFTEGVFDLCQNEERGLATYGIYTGPAARIVAKLDEGEVTAHTTTWSTDRTVVLYWFDPDTAPKFARSGTLTLSALDAEGRPLAK</sequence>
<dbReference type="Proteomes" id="UP000517916">
    <property type="component" value="Unassembled WGS sequence"/>
</dbReference>
<protein>
    <submittedName>
        <fullName evidence="2">Uncharacterized protein</fullName>
    </submittedName>
</protein>
<feature type="compositionally biased region" description="Polar residues" evidence="1">
    <location>
        <begin position="74"/>
        <end position="87"/>
    </location>
</feature>
<feature type="region of interest" description="Disordered" evidence="1">
    <location>
        <begin position="68"/>
        <end position="87"/>
    </location>
</feature>
<dbReference type="EMBL" id="JACJID010000001">
    <property type="protein sequence ID" value="MBA8924162.1"/>
    <property type="molecule type" value="Genomic_DNA"/>
</dbReference>
<evidence type="ECO:0000256" key="1">
    <source>
        <dbReference type="SAM" id="MobiDB-lite"/>
    </source>
</evidence>
<proteinExistence type="predicted"/>
<reference evidence="2 3" key="1">
    <citation type="submission" date="2020-08" db="EMBL/GenBank/DDBJ databases">
        <title>Genomic Encyclopedia of Archaeal and Bacterial Type Strains, Phase II (KMG-II): from individual species to whole genera.</title>
        <authorList>
            <person name="Goeker M."/>
        </authorList>
    </citation>
    <scope>NUCLEOTIDE SEQUENCE [LARGE SCALE GENOMIC DNA]</scope>
    <source>
        <strain evidence="2 3">DSM 43850</strain>
    </source>
</reference>
<dbReference type="RefSeq" id="WP_025358184.1">
    <property type="nucleotide sequence ID" value="NZ_BAAABQ010000079.1"/>
</dbReference>